<organism evidence="1 2">
    <name type="scientific">Panagrolaimus sp. PS1159</name>
    <dbReference type="NCBI Taxonomy" id="55785"/>
    <lineage>
        <taxon>Eukaryota</taxon>
        <taxon>Metazoa</taxon>
        <taxon>Ecdysozoa</taxon>
        <taxon>Nematoda</taxon>
        <taxon>Chromadorea</taxon>
        <taxon>Rhabditida</taxon>
        <taxon>Tylenchina</taxon>
        <taxon>Panagrolaimomorpha</taxon>
        <taxon>Panagrolaimoidea</taxon>
        <taxon>Panagrolaimidae</taxon>
        <taxon>Panagrolaimus</taxon>
    </lineage>
</organism>
<protein>
    <submittedName>
        <fullName evidence="2">Nematode cuticle collagen N-terminal domain-containing protein</fullName>
    </submittedName>
</protein>
<evidence type="ECO:0000313" key="1">
    <source>
        <dbReference type="Proteomes" id="UP000887580"/>
    </source>
</evidence>
<evidence type="ECO:0000313" key="2">
    <source>
        <dbReference type="WBParaSite" id="PS1159_v2.g13948.t1"/>
    </source>
</evidence>
<dbReference type="WBParaSite" id="PS1159_v2.g13948.t1">
    <property type="protein sequence ID" value="PS1159_v2.g13948.t1"/>
    <property type="gene ID" value="PS1159_v2.g13948"/>
</dbReference>
<proteinExistence type="predicted"/>
<dbReference type="Proteomes" id="UP000887580">
    <property type="component" value="Unplaced"/>
</dbReference>
<accession>A0AC35F593</accession>
<sequence>MEDTKSRQHEAEGLRTIAFLGVTLSTVATLACVISVPMLYNHMQQMQAVMQNEVDFCKLRSGNIWREVTRTQVLSNVHPRIARQAGYGTESSGVEGGAASGFNGGGSSSGGCCGCGVSAAGPPGPPGPDGMPGNDGAPGQPGNAGRDGPAATAQPQRDWCFDCPAGPAGRPGNAGRKGPNGNAGQPGRAADGGARGPPGPAGPAGPRGQPGNPGQAGSPGQAGTVRDVPGPQGPPGPAGAPGQPGQPGPAGNPGQAGHPGNAGMTTRRCWTSWCPRKTRCQWRQWRRWRIWSWWRMFTLSPTTYRTRLLNNNMKMMMIDSSPLSLIPSYISPFPHFIFYLYSFIVVLTLKMKDTISVFLLLIV</sequence>
<reference evidence="2" key="1">
    <citation type="submission" date="2022-11" db="UniProtKB">
        <authorList>
            <consortium name="WormBaseParasite"/>
        </authorList>
    </citation>
    <scope>IDENTIFICATION</scope>
</reference>
<name>A0AC35F593_9BILA</name>